<feature type="transmembrane region" description="Helical" evidence="1">
    <location>
        <begin position="364"/>
        <end position="383"/>
    </location>
</feature>
<accession>A0ABR7NJF2</accession>
<gene>
    <name evidence="3" type="ORF">H8717_08985</name>
</gene>
<feature type="transmembrane region" description="Helical" evidence="1">
    <location>
        <begin position="466"/>
        <end position="492"/>
    </location>
</feature>
<dbReference type="NCBIfam" id="TIGR02123">
    <property type="entry name" value="TRAP_fused"/>
    <property type="match status" value="1"/>
</dbReference>
<dbReference type="EMBL" id="JACRTB010000012">
    <property type="protein sequence ID" value="MBC8576536.1"/>
    <property type="molecule type" value="Genomic_DNA"/>
</dbReference>
<feature type="transmembrane region" description="Helical" evidence="1">
    <location>
        <begin position="159"/>
        <end position="177"/>
    </location>
</feature>
<evidence type="ECO:0000313" key="4">
    <source>
        <dbReference type="Proteomes" id="UP000658131"/>
    </source>
</evidence>
<feature type="transmembrane region" description="Helical" evidence="1">
    <location>
        <begin position="197"/>
        <end position="219"/>
    </location>
</feature>
<feature type="transmembrane region" description="Helical" evidence="1">
    <location>
        <begin position="322"/>
        <end position="343"/>
    </location>
</feature>
<name>A0ABR7NJF2_9FIRM</name>
<dbReference type="Proteomes" id="UP000658131">
    <property type="component" value="Unassembled WGS sequence"/>
</dbReference>
<evidence type="ECO:0000259" key="2">
    <source>
        <dbReference type="Pfam" id="PF06808"/>
    </source>
</evidence>
<protein>
    <submittedName>
        <fullName evidence="3">TRAP transporter permease</fullName>
    </submittedName>
</protein>
<dbReference type="PANTHER" id="PTHR43849">
    <property type="entry name" value="BLL3936 PROTEIN"/>
    <property type="match status" value="1"/>
</dbReference>
<proteinExistence type="predicted"/>
<dbReference type="InterPro" id="IPR011853">
    <property type="entry name" value="TRAP_DctM-Dct_fused"/>
</dbReference>
<comment type="caution">
    <text evidence="3">The sequence shown here is derived from an EMBL/GenBank/DDBJ whole genome shotgun (WGS) entry which is preliminary data.</text>
</comment>
<feature type="transmembrane region" description="Helical" evidence="1">
    <location>
        <begin position="615"/>
        <end position="648"/>
    </location>
</feature>
<dbReference type="InterPro" id="IPR010656">
    <property type="entry name" value="DctM"/>
</dbReference>
<feature type="domain" description="TRAP C4-dicarboxylate transport system permease DctM subunit" evidence="2">
    <location>
        <begin position="147"/>
        <end position="572"/>
    </location>
</feature>
<feature type="transmembrane region" description="Helical" evidence="1">
    <location>
        <begin position="76"/>
        <end position="95"/>
    </location>
</feature>
<feature type="transmembrane region" description="Helical" evidence="1">
    <location>
        <begin position="427"/>
        <end position="454"/>
    </location>
</feature>
<feature type="transmembrane region" description="Helical" evidence="1">
    <location>
        <begin position="131"/>
        <end position="152"/>
    </location>
</feature>
<keyword evidence="1" id="KW-0472">Membrane</keyword>
<feature type="transmembrane region" description="Helical" evidence="1">
    <location>
        <begin position="585"/>
        <end position="609"/>
    </location>
</feature>
<keyword evidence="1" id="KW-0812">Transmembrane</keyword>
<sequence>MSNIDKKEETLEAAAETGALDESTAEKLQEIMEKYDRESNVRKYTKKAKVAVRSLLIAFTTLCILMNLVFSWEERIRRPLFLGFAVVLVFLVFPAKKGSKRVNHIPLYDIVMILATLASYLYFVINFRAIINRGIMISQTEIVLGIIGILVAMEACRRAVGIPLLVVASAFILYAFASGDYSLRLIIYNLFYTTTGLIGTPISVCSTYVVLFVIFGAFLEKTGISDFFIQLANSIAGSSSGGPAKVAVISSALCGMVSGSSVGNTVTTGAVTIPLMKRTGYQPEFAGAVEAAASTGGQIMPPIMGAAAFLMAEMAGVPYGSIIARAILPAALYFSGIFIMVHLEAKRLGLRGIPREELPNFFALFKRSWYLLFPLVLLVWMILEGRTMSRSAMVATVACIAVSMVRKESRMTLTTFLDALEGGARSSLSVAVACGVAGLISGVITMTGLGQSIITEIVKLSGGHLIIAMFLTMITCIVLGMGVPTTANYIIMATTCAPILTRMGIPMLAAHMFVFYFGIVADITPPVALAAYAGSAIAGSRPMKTAINATRLAIAAFIVPYIFGLNPAMLFIFDEGTSTVSMVVQIIQIVITSFVGLFGVSCGISRYVYTKVPVWRAALLIVGGLLMIDPGTFTDLIGLVLVVGLLLLQRRDSQKMVHAG</sequence>
<organism evidence="3 4">
    <name type="scientific">Yanshouia hominis</name>
    <dbReference type="NCBI Taxonomy" id="2763673"/>
    <lineage>
        <taxon>Bacteria</taxon>
        <taxon>Bacillati</taxon>
        <taxon>Bacillota</taxon>
        <taxon>Clostridia</taxon>
        <taxon>Eubacteriales</taxon>
        <taxon>Oscillospiraceae</taxon>
        <taxon>Yanshouia</taxon>
    </lineage>
</organism>
<feature type="transmembrane region" description="Helical" evidence="1">
    <location>
        <begin position="513"/>
        <end position="532"/>
    </location>
</feature>
<feature type="transmembrane region" description="Helical" evidence="1">
    <location>
        <begin position="552"/>
        <end position="573"/>
    </location>
</feature>
<evidence type="ECO:0000313" key="3">
    <source>
        <dbReference type="EMBL" id="MBC8576536.1"/>
    </source>
</evidence>
<dbReference type="RefSeq" id="WP_262400047.1">
    <property type="nucleotide sequence ID" value="NZ_JACRTB010000012.1"/>
</dbReference>
<evidence type="ECO:0000256" key="1">
    <source>
        <dbReference type="SAM" id="Phobius"/>
    </source>
</evidence>
<dbReference type="PANTHER" id="PTHR43849:SF2">
    <property type="entry name" value="BLL3936 PROTEIN"/>
    <property type="match status" value="1"/>
</dbReference>
<feature type="transmembrane region" description="Helical" evidence="1">
    <location>
        <begin position="50"/>
        <end position="70"/>
    </location>
</feature>
<feature type="transmembrane region" description="Helical" evidence="1">
    <location>
        <begin position="107"/>
        <end position="125"/>
    </location>
</feature>
<dbReference type="Pfam" id="PF06808">
    <property type="entry name" value="DctM"/>
    <property type="match status" value="1"/>
</dbReference>
<reference evidence="3 4" key="1">
    <citation type="submission" date="2020-08" db="EMBL/GenBank/DDBJ databases">
        <title>Genome public.</title>
        <authorList>
            <person name="Liu C."/>
            <person name="Sun Q."/>
        </authorList>
    </citation>
    <scope>NUCLEOTIDE SEQUENCE [LARGE SCALE GENOMIC DNA]</scope>
    <source>
        <strain evidence="3 4">BX1</strain>
    </source>
</reference>
<keyword evidence="4" id="KW-1185">Reference proteome</keyword>
<keyword evidence="1" id="KW-1133">Transmembrane helix</keyword>